<dbReference type="InterPro" id="IPR013419">
    <property type="entry name" value="CRISPR-assoc_prot_Cas7/Csh2"/>
</dbReference>
<dbReference type="InterPro" id="IPR006482">
    <property type="entry name" value="Cas7_Csh2/Csh2"/>
</dbReference>
<protein>
    <submittedName>
        <fullName evidence="1">Type I-B CRISPR-associated protein Cas7/Csh2</fullName>
    </submittedName>
</protein>
<dbReference type="NCBIfam" id="TIGR01595">
    <property type="entry name" value="cas_CT1132"/>
    <property type="match status" value="1"/>
</dbReference>
<reference evidence="1" key="1">
    <citation type="journal article" date="2022" name="Nat. Microbiol.">
        <title>Unique mobile elements and scalable gene flow at the prokaryote-eukaryote boundary revealed by circularized Asgard archaea genomes.</title>
        <authorList>
            <person name="Wu F."/>
            <person name="Speth D.R."/>
            <person name="Philosof A."/>
            <person name="Cremiere A."/>
            <person name="Narayanan A."/>
            <person name="Barco R.A."/>
            <person name="Connon S.A."/>
            <person name="Amend J.P."/>
            <person name="Antoshechkin I.A."/>
            <person name="Orphan V.J."/>
        </authorList>
    </citation>
    <scope>NUCLEOTIDE SEQUENCE</scope>
    <source>
        <strain evidence="1">PM71</strain>
    </source>
</reference>
<evidence type="ECO:0000313" key="1">
    <source>
        <dbReference type="EMBL" id="UJG41605.1"/>
    </source>
</evidence>
<organism evidence="1">
    <name type="scientific">Candidatus Heimdallarchaeum aukensis</name>
    <dbReference type="NCBI Taxonomy" id="2876573"/>
    <lineage>
        <taxon>Archaea</taxon>
        <taxon>Promethearchaeati</taxon>
        <taxon>Candidatus Heimdallarchaeota</taxon>
        <taxon>Candidatus Heimdallarchaeia (ex Rinke et al. 2021) (nom. nud.)</taxon>
        <taxon>Candidatus Heimdallarchaeales</taxon>
        <taxon>Candidatus Heimdallarchaeaceae</taxon>
        <taxon>Candidatus Heimdallarchaeum</taxon>
    </lineage>
</organism>
<dbReference type="Pfam" id="PF05107">
    <property type="entry name" value="Cas_Cas7"/>
    <property type="match status" value="1"/>
</dbReference>
<dbReference type="EMBL" id="CP084166">
    <property type="protein sequence ID" value="UJG41605.1"/>
    <property type="molecule type" value="Genomic_DNA"/>
</dbReference>
<dbReference type="Proteomes" id="UP001201020">
    <property type="component" value="Chromosome"/>
</dbReference>
<accession>A0A9Y1FLQ1</accession>
<dbReference type="GO" id="GO:0043571">
    <property type="term" value="P:maintenance of CRISPR repeat elements"/>
    <property type="evidence" value="ECO:0007669"/>
    <property type="project" value="InterPro"/>
</dbReference>
<dbReference type="AlphaFoldDB" id="A0A9Y1FLQ1"/>
<sequence length="309" mass="35567">MSEIIKNRSEIVFLYDVRDGNPNGDPADGNKPRIDETSGINIVTDVRLKRTIRDYINKVKGHEIFVKKIEDLEGIIQTSKQRAQDFQNDPDKILSECVDVRMFGGTIPIKISDKKDGSITFTGPVQFSMGRSLHRVELKHVKGTGAFASSEGKKQQTFREEWILPYSLISFYGVINENGAEDTQLTEEDVKLLVESIWNGTNDLLTRSKMVHRSRVLLQIIYQEKNFHVGELDKKIKMKAKVEDEKIRGTDDYTLEFDNFVEAIKNNKEKVKIIRYKVDDSINLEFNGDKKTIEEILKLTECELEELKF</sequence>
<dbReference type="NCBIfam" id="TIGR02590">
    <property type="entry name" value="cas_Csh2"/>
    <property type="match status" value="1"/>
</dbReference>
<proteinExistence type="predicted"/>
<gene>
    <name evidence="1" type="primary">cas7b</name>
    <name evidence="1" type="ORF">K9W45_03860</name>
</gene>
<name>A0A9Y1FLQ1_9ARCH</name>